<dbReference type="InterPro" id="IPR001633">
    <property type="entry name" value="EAL_dom"/>
</dbReference>
<evidence type="ECO:0000259" key="2">
    <source>
        <dbReference type="PROSITE" id="PS50113"/>
    </source>
</evidence>
<evidence type="ECO:0000259" key="4">
    <source>
        <dbReference type="PROSITE" id="PS50887"/>
    </source>
</evidence>
<comment type="caution">
    <text evidence="5">The sequence shown here is derived from an EMBL/GenBank/DDBJ whole genome shotgun (WGS) entry which is preliminary data.</text>
</comment>
<dbReference type="Pfam" id="PF00563">
    <property type="entry name" value="EAL"/>
    <property type="match status" value="1"/>
</dbReference>
<accession>A0ABQ2FR31</accession>
<dbReference type="InterPro" id="IPR000160">
    <property type="entry name" value="GGDEF_dom"/>
</dbReference>
<protein>
    <recommendedName>
        <fullName evidence="7">Diguanylate cyclase</fullName>
    </recommendedName>
</protein>
<feature type="domain" description="PAS" evidence="1">
    <location>
        <begin position="1"/>
        <end position="53"/>
    </location>
</feature>
<dbReference type="PROSITE" id="PS50112">
    <property type="entry name" value="PAS"/>
    <property type="match status" value="2"/>
</dbReference>
<evidence type="ECO:0000259" key="1">
    <source>
        <dbReference type="PROSITE" id="PS50112"/>
    </source>
</evidence>
<dbReference type="SUPFAM" id="SSF55073">
    <property type="entry name" value="Nucleotide cyclase"/>
    <property type="match status" value="1"/>
</dbReference>
<dbReference type="SMART" id="SM00091">
    <property type="entry name" value="PAS"/>
    <property type="match status" value="4"/>
</dbReference>
<dbReference type="Pfam" id="PF00990">
    <property type="entry name" value="GGDEF"/>
    <property type="match status" value="1"/>
</dbReference>
<dbReference type="Gene3D" id="3.30.70.270">
    <property type="match status" value="1"/>
</dbReference>
<keyword evidence="6" id="KW-1185">Reference proteome</keyword>
<dbReference type="InterPro" id="IPR000700">
    <property type="entry name" value="PAS-assoc_C"/>
</dbReference>
<dbReference type="NCBIfam" id="TIGR00254">
    <property type="entry name" value="GGDEF"/>
    <property type="match status" value="1"/>
</dbReference>
<dbReference type="PROSITE" id="PS50113">
    <property type="entry name" value="PAC"/>
    <property type="match status" value="3"/>
</dbReference>
<dbReference type="Gene3D" id="3.30.450.20">
    <property type="entry name" value="PAS domain"/>
    <property type="match status" value="4"/>
</dbReference>
<dbReference type="SMART" id="SM00086">
    <property type="entry name" value="PAC"/>
    <property type="match status" value="4"/>
</dbReference>
<dbReference type="InterPro" id="IPR000014">
    <property type="entry name" value="PAS"/>
</dbReference>
<dbReference type="CDD" id="cd01948">
    <property type="entry name" value="EAL"/>
    <property type="match status" value="1"/>
</dbReference>
<dbReference type="InterPro" id="IPR001610">
    <property type="entry name" value="PAC"/>
</dbReference>
<dbReference type="PANTHER" id="PTHR44757">
    <property type="entry name" value="DIGUANYLATE CYCLASE DGCP"/>
    <property type="match status" value="1"/>
</dbReference>
<dbReference type="InterPro" id="IPR043128">
    <property type="entry name" value="Rev_trsase/Diguanyl_cyclase"/>
</dbReference>
<dbReference type="InterPro" id="IPR013656">
    <property type="entry name" value="PAS_4"/>
</dbReference>
<feature type="domain" description="PAC" evidence="2">
    <location>
        <begin position="320"/>
        <end position="371"/>
    </location>
</feature>
<dbReference type="InterPro" id="IPR035919">
    <property type="entry name" value="EAL_sf"/>
</dbReference>
<feature type="domain" description="PAS" evidence="1">
    <location>
        <begin position="372"/>
        <end position="445"/>
    </location>
</feature>
<organism evidence="5 6">
    <name type="scientific">Deinococcus radiotolerans</name>
    <dbReference type="NCBI Taxonomy" id="1309407"/>
    <lineage>
        <taxon>Bacteria</taxon>
        <taxon>Thermotogati</taxon>
        <taxon>Deinococcota</taxon>
        <taxon>Deinococci</taxon>
        <taxon>Deinococcales</taxon>
        <taxon>Deinococcaceae</taxon>
        <taxon>Deinococcus</taxon>
    </lineage>
</organism>
<gene>
    <name evidence="5" type="ORF">GCM10010844_41220</name>
</gene>
<dbReference type="Pfam" id="PF00989">
    <property type="entry name" value="PAS"/>
    <property type="match status" value="1"/>
</dbReference>
<dbReference type="NCBIfam" id="TIGR00229">
    <property type="entry name" value="sensory_box"/>
    <property type="match status" value="3"/>
</dbReference>
<dbReference type="PANTHER" id="PTHR44757:SF4">
    <property type="entry name" value="DIGUANYLATE CYCLASE DGCE-RELATED"/>
    <property type="match status" value="1"/>
</dbReference>
<evidence type="ECO:0008006" key="7">
    <source>
        <dbReference type="Google" id="ProtNLM"/>
    </source>
</evidence>
<dbReference type="InterPro" id="IPR052155">
    <property type="entry name" value="Biofilm_reg_signaling"/>
</dbReference>
<proteinExistence type="predicted"/>
<dbReference type="SUPFAM" id="SSF141868">
    <property type="entry name" value="EAL domain-like"/>
    <property type="match status" value="1"/>
</dbReference>
<sequence>MFNVVFQHARLGMALVSLDGRYITVNDALGQMLGVPASELAGQAAEQFIHPDDLPVNSAEFSALRNGSQREFTAVQRYSPRTGGVLWLEVSVVAVTDERGQLACAVTQLRDVTAERAQAERLQALSDQLDVAVQATEDGVWDWPVGTPWVQVTERWQVLMGGDPQARRASLRWWWQRIHRADRPQVRSQLQAHLAGTRPNVDVVHRALLPDGHWRWLAFRGRIVKRSPEGRPVRMAGTLTDIEDRLQTQQDLQILLDHLPVMIGYWDAQQRNRFGNQRYVDWYAQPPAQLHGQQLRDVIGPDLYARNRPFIEKALQGEPQSFERRITTPDGRVLDTLLQYIPDRRGPDVRGFYVLGTDITAYRQTEQDLDAQRELSRITLEAIGDGVITTDADGRVTFMNPVAQRLTGWQEAEAVRQPIEQVMPLWNDQARRAVLNPIRVTLRERQVVRLSSNAALRSRLGGVAHIEDTAAPIFDRRGDLIGGVIVFHDVTEKQHLAERMSHLARHDHLTGLPNRTTLLDQLALTLEQAGPQQPAFAVLFVDLDEFKQVNDTLGHALGDEVLRQVAARLQLEMRSTDVVARQGGDEFLILLAEAVTAPEIQAIGERLLRTLRRPFDVGEHHVTVSASLGAALYPGDGTDADILIRRADAAMYRAKAEGRDRLRFYDAQLDAQVREQQVMMRALRTAVQAQAFHLVYQPQVNVRTGAVVGVEALLRWTLPDGSSVSPATFIPLAERMGVMLHLGTWVLREAARQAQAWRQAGAPTRVAVNVSAAQFQDPQFVAAVRAALADHLLPAELLELEVTETLLMHDVPRVRQVLQELKGLGVTLSLDDFGTGYSSLRYLQAFPIDTLKIDRSFLSSEHQGDQVILGAIVSLGRTLGLQVIAEGVETPAQERLLLALGCEWMQGFLYARPMTVDELDLWRGAWGQRRTRVSGP</sequence>
<feature type="domain" description="PAC" evidence="2">
    <location>
        <begin position="68"/>
        <end position="124"/>
    </location>
</feature>
<name>A0ABQ2FR31_9DEIO</name>
<dbReference type="InterPro" id="IPR029787">
    <property type="entry name" value="Nucleotide_cyclase"/>
</dbReference>
<dbReference type="Gene3D" id="3.20.20.450">
    <property type="entry name" value="EAL domain"/>
    <property type="match status" value="1"/>
</dbReference>
<dbReference type="SMART" id="SM00267">
    <property type="entry name" value="GGDEF"/>
    <property type="match status" value="1"/>
</dbReference>
<dbReference type="InterPro" id="IPR013767">
    <property type="entry name" value="PAS_fold"/>
</dbReference>
<dbReference type="InterPro" id="IPR013655">
    <property type="entry name" value="PAS_fold_3"/>
</dbReference>
<dbReference type="EMBL" id="BMPE01000026">
    <property type="protein sequence ID" value="GGL18119.1"/>
    <property type="molecule type" value="Genomic_DNA"/>
</dbReference>
<dbReference type="SMART" id="SM00052">
    <property type="entry name" value="EAL"/>
    <property type="match status" value="1"/>
</dbReference>
<dbReference type="Pfam" id="PF08447">
    <property type="entry name" value="PAS_3"/>
    <property type="match status" value="2"/>
</dbReference>
<feature type="domain" description="GGDEF" evidence="4">
    <location>
        <begin position="534"/>
        <end position="667"/>
    </location>
</feature>
<dbReference type="Proteomes" id="UP000604341">
    <property type="component" value="Unassembled WGS sequence"/>
</dbReference>
<dbReference type="PROSITE" id="PS50887">
    <property type="entry name" value="GGDEF"/>
    <property type="match status" value="1"/>
</dbReference>
<evidence type="ECO:0000313" key="5">
    <source>
        <dbReference type="EMBL" id="GGL18119.1"/>
    </source>
</evidence>
<dbReference type="CDD" id="cd01949">
    <property type="entry name" value="GGDEF"/>
    <property type="match status" value="1"/>
</dbReference>
<dbReference type="Pfam" id="PF08448">
    <property type="entry name" value="PAS_4"/>
    <property type="match status" value="1"/>
</dbReference>
<dbReference type="SUPFAM" id="SSF55785">
    <property type="entry name" value="PYP-like sensor domain (PAS domain)"/>
    <property type="match status" value="4"/>
</dbReference>
<dbReference type="InterPro" id="IPR035965">
    <property type="entry name" value="PAS-like_dom_sf"/>
</dbReference>
<feature type="domain" description="EAL" evidence="3">
    <location>
        <begin position="676"/>
        <end position="927"/>
    </location>
</feature>
<dbReference type="CDD" id="cd00130">
    <property type="entry name" value="PAS"/>
    <property type="match status" value="4"/>
</dbReference>
<evidence type="ECO:0000313" key="6">
    <source>
        <dbReference type="Proteomes" id="UP000604341"/>
    </source>
</evidence>
<feature type="domain" description="PAC" evidence="2">
    <location>
        <begin position="450"/>
        <end position="502"/>
    </location>
</feature>
<dbReference type="PROSITE" id="PS50883">
    <property type="entry name" value="EAL"/>
    <property type="match status" value="1"/>
</dbReference>
<evidence type="ECO:0000259" key="3">
    <source>
        <dbReference type="PROSITE" id="PS50883"/>
    </source>
</evidence>
<reference evidence="6" key="1">
    <citation type="journal article" date="2019" name="Int. J. Syst. Evol. Microbiol.">
        <title>The Global Catalogue of Microorganisms (GCM) 10K type strain sequencing project: providing services to taxonomists for standard genome sequencing and annotation.</title>
        <authorList>
            <consortium name="The Broad Institute Genomics Platform"/>
            <consortium name="The Broad Institute Genome Sequencing Center for Infectious Disease"/>
            <person name="Wu L."/>
            <person name="Ma J."/>
        </authorList>
    </citation>
    <scope>NUCLEOTIDE SEQUENCE [LARGE SCALE GENOMIC DNA]</scope>
    <source>
        <strain evidence="6">JCM 19173</strain>
    </source>
</reference>